<evidence type="ECO:0000313" key="4">
    <source>
        <dbReference type="EMBL" id="WRQ87995.1"/>
    </source>
</evidence>
<feature type="transmembrane region" description="Helical" evidence="3">
    <location>
        <begin position="62"/>
        <end position="80"/>
    </location>
</feature>
<dbReference type="InterPro" id="IPR051002">
    <property type="entry name" value="UBA_autophagy_assoc_protein"/>
</dbReference>
<feature type="coiled-coil region" evidence="1">
    <location>
        <begin position="1154"/>
        <end position="1181"/>
    </location>
</feature>
<gene>
    <name evidence="4" type="ORF">K1X11_001150</name>
</gene>
<keyword evidence="5" id="KW-1185">Reference proteome</keyword>
<keyword evidence="1" id="KW-0175">Coiled coil</keyword>
<keyword evidence="3" id="KW-0812">Transmembrane</keyword>
<feature type="region of interest" description="Disordered" evidence="2">
    <location>
        <begin position="751"/>
        <end position="814"/>
    </location>
</feature>
<feature type="transmembrane region" description="Helical" evidence="3">
    <location>
        <begin position="152"/>
        <end position="171"/>
    </location>
</feature>
<feature type="region of interest" description="Disordered" evidence="2">
    <location>
        <begin position="667"/>
        <end position="686"/>
    </location>
</feature>
<feature type="region of interest" description="Disordered" evidence="2">
    <location>
        <begin position="828"/>
        <end position="855"/>
    </location>
</feature>
<reference evidence="4 5" key="1">
    <citation type="submission" date="2023-12" db="EMBL/GenBank/DDBJ databases">
        <title>Description of an unclassified Opitutus bacterium of Verrucomicrobiota.</title>
        <authorList>
            <person name="Zhang D.-F."/>
        </authorList>
    </citation>
    <scope>NUCLEOTIDE SEQUENCE [LARGE SCALE GENOMIC DNA]</scope>
    <source>
        <strain evidence="4 5">WL0086</strain>
    </source>
</reference>
<feature type="transmembrane region" description="Helical" evidence="3">
    <location>
        <begin position="36"/>
        <end position="56"/>
    </location>
</feature>
<evidence type="ECO:0000256" key="3">
    <source>
        <dbReference type="SAM" id="Phobius"/>
    </source>
</evidence>
<feature type="compositionally biased region" description="Low complexity" evidence="2">
    <location>
        <begin position="1074"/>
        <end position="1101"/>
    </location>
</feature>
<sequence>MRRPFRLFFSFDARLHEELRSIARHHQSAQLHRHGIHVWGIFAAIALVLLTLRWIVPGFAPWLGPLLLLALLAAVSATLWRAVRNRFDLIATARAIERDYPELKEALRTAAEQKPRDGAPLTFLQRRLLKHALDHAAVSAWHTTPRSAARQYALAHFATLGAAVIIGFFALHQSAPWRTTWDLVWSHAPGITPTTTIEVTPGNQEVERGATVVIAARFPANALPTTAHLVWQNADGLSARTPMVRSLSDPVFATTLSDITADTVYSVSYDDDSTTDFALTVFELPTLVRADAILDYPDYTGFSDRTITDTRRISAVEGTHLDYQFIINRPVARAELHDDEHGTVTPLTAANDDATLFNLTTTLSESARYKLHLVTADGRTDPVPADIRIEVAPNTRPELTLLFPRGDQRVSPIQEITLQAELRDDFGLLDYGIATAIGSADPEYISYHDSPDAVLQAEVSHLIPLEERDVEVDELITWFAWADDYAPDGSVRRSTGDLFFAEVRPLDEIFREDSDGAGGAQSGMQSGGPAGELIEIQRQLSIAIWKLRQEAQATDESYVNDVEVLRDSQAQARSQLAEVRAQLDDPRLRGAAELADRSMDIALDELADAASTPSTDPLDAAWKGSQAAFQALLRLQPKENNIVQNQNGGGSGSRNRNQIDQLRMRRDSNDYATQSQAENETTPEDREQLNLLSRLRELSRRQQDLNDRLQELQTALAAATSEAEREEIRRELKRLEEEQRRMLADLDEARQRLDRMQPGEQREQARQQLEDTRENMQQSSERLADGEVSSALAAGTRAQEQLQQTSDEMRDESSSVFADQLRELRRQARELSEQQEQLAEQFNERADAPPSLDGSAANEDLAEAIAAQQERHAELLDDLRQVTEDSEGTEPTLHRQLYDLMREQGTQGPTRDLETTAELLRQGFLEQAGQRQAGIQEDFEQLRQGIERAADSVLGNEATEMRFATNELEDLAEQLAQERRAATGEDETQPGTEPGSDPTAVAGVGDPGSEEDNQPGPSDTEPGQEQGTQSVAGVGDPGSEHGNQPGPNGTEPDSAETTQSVAGVGDPGPPNNRPSDAQSPSPSGSASNSPSDSPGDAPGDSPTEDEALAQALAQLLGGNPSEQPGGNQRQPGNGPLTGSDFADWADRLRTVESLLEDEQLRQRLSEARAEAEAQRAEWQRHGADPQWDLVETGILEPLVEVQTWLQQELARREDPTSLQPIDRDPVPEKFAESVRRYYESLGTSTPNQE</sequence>
<accession>A0ABZ1C9F0</accession>
<dbReference type="RefSeq" id="WP_221028970.1">
    <property type="nucleotide sequence ID" value="NZ_CP139781.1"/>
</dbReference>
<proteinExistence type="predicted"/>
<organism evidence="4 5">
    <name type="scientific">Actomonas aquatica</name>
    <dbReference type="NCBI Taxonomy" id="2866162"/>
    <lineage>
        <taxon>Bacteria</taxon>
        <taxon>Pseudomonadati</taxon>
        <taxon>Verrucomicrobiota</taxon>
        <taxon>Opitutia</taxon>
        <taxon>Opitutales</taxon>
        <taxon>Opitutaceae</taxon>
        <taxon>Actomonas</taxon>
    </lineage>
</organism>
<evidence type="ECO:0000256" key="1">
    <source>
        <dbReference type="SAM" id="Coils"/>
    </source>
</evidence>
<evidence type="ECO:0000313" key="5">
    <source>
        <dbReference type="Proteomes" id="UP000738431"/>
    </source>
</evidence>
<feature type="compositionally biased region" description="Polar residues" evidence="2">
    <location>
        <begin position="1015"/>
        <end position="1031"/>
    </location>
</feature>
<dbReference type="PANTHER" id="PTHR31915">
    <property type="entry name" value="SKICH DOMAIN-CONTAINING PROTEIN"/>
    <property type="match status" value="1"/>
</dbReference>
<dbReference type="PANTHER" id="PTHR31915:SF6">
    <property type="entry name" value="SKICH DOMAIN-CONTAINING PROTEIN"/>
    <property type="match status" value="1"/>
</dbReference>
<feature type="compositionally biased region" description="Basic and acidic residues" evidence="2">
    <location>
        <begin position="751"/>
        <end position="774"/>
    </location>
</feature>
<evidence type="ECO:0000256" key="2">
    <source>
        <dbReference type="SAM" id="MobiDB-lite"/>
    </source>
</evidence>
<feature type="region of interest" description="Disordered" evidence="2">
    <location>
        <begin position="969"/>
        <end position="1142"/>
    </location>
</feature>
<dbReference type="Proteomes" id="UP000738431">
    <property type="component" value="Chromosome"/>
</dbReference>
<feature type="compositionally biased region" description="Polar residues" evidence="2">
    <location>
        <begin position="670"/>
        <end position="680"/>
    </location>
</feature>
<feature type="compositionally biased region" description="Low complexity" evidence="2">
    <location>
        <begin position="1123"/>
        <end position="1134"/>
    </location>
</feature>
<keyword evidence="3" id="KW-0472">Membrane</keyword>
<keyword evidence="3" id="KW-1133">Transmembrane helix</keyword>
<dbReference type="EMBL" id="CP139781">
    <property type="protein sequence ID" value="WRQ87995.1"/>
    <property type="molecule type" value="Genomic_DNA"/>
</dbReference>
<name>A0ABZ1C9F0_9BACT</name>
<evidence type="ECO:0008006" key="6">
    <source>
        <dbReference type="Google" id="ProtNLM"/>
    </source>
</evidence>
<protein>
    <recommendedName>
        <fullName evidence="6">DUF4175 domain-containing protein</fullName>
    </recommendedName>
</protein>